<reference evidence="2" key="1">
    <citation type="submission" date="2014-11" db="EMBL/GenBank/DDBJ databases">
        <authorList>
            <person name="Amaro Gonzalez C."/>
        </authorList>
    </citation>
    <scope>NUCLEOTIDE SEQUENCE</scope>
</reference>
<sequence length="62" mass="7168">MRRWAQTLWKETRREKSTRSHPANVSWPEKGITLVCLSNLSTKMSYTILLQGSIAENCWSVS</sequence>
<evidence type="ECO:0000256" key="1">
    <source>
        <dbReference type="SAM" id="MobiDB-lite"/>
    </source>
</evidence>
<proteinExistence type="predicted"/>
<dbReference type="AlphaFoldDB" id="A0A0E9WAD3"/>
<accession>A0A0E9WAD3</accession>
<dbReference type="EMBL" id="GBXM01022032">
    <property type="protein sequence ID" value="JAH86545.1"/>
    <property type="molecule type" value="Transcribed_RNA"/>
</dbReference>
<protein>
    <submittedName>
        <fullName evidence="2">Uncharacterized protein</fullName>
    </submittedName>
</protein>
<organism evidence="2">
    <name type="scientific">Anguilla anguilla</name>
    <name type="common">European freshwater eel</name>
    <name type="synonym">Muraena anguilla</name>
    <dbReference type="NCBI Taxonomy" id="7936"/>
    <lineage>
        <taxon>Eukaryota</taxon>
        <taxon>Metazoa</taxon>
        <taxon>Chordata</taxon>
        <taxon>Craniata</taxon>
        <taxon>Vertebrata</taxon>
        <taxon>Euteleostomi</taxon>
        <taxon>Actinopterygii</taxon>
        <taxon>Neopterygii</taxon>
        <taxon>Teleostei</taxon>
        <taxon>Anguilliformes</taxon>
        <taxon>Anguillidae</taxon>
        <taxon>Anguilla</taxon>
    </lineage>
</organism>
<feature type="region of interest" description="Disordered" evidence="1">
    <location>
        <begin position="1"/>
        <end position="24"/>
    </location>
</feature>
<evidence type="ECO:0000313" key="2">
    <source>
        <dbReference type="EMBL" id="JAH86545.1"/>
    </source>
</evidence>
<reference evidence="2" key="2">
    <citation type="journal article" date="2015" name="Fish Shellfish Immunol.">
        <title>Early steps in the European eel (Anguilla anguilla)-Vibrio vulnificus interaction in the gills: Role of the RtxA13 toxin.</title>
        <authorList>
            <person name="Callol A."/>
            <person name="Pajuelo D."/>
            <person name="Ebbesson L."/>
            <person name="Teles M."/>
            <person name="MacKenzie S."/>
            <person name="Amaro C."/>
        </authorList>
    </citation>
    <scope>NUCLEOTIDE SEQUENCE</scope>
</reference>
<name>A0A0E9WAD3_ANGAN</name>